<dbReference type="PANTHER" id="PTHR15141:SF76">
    <property type="entry name" value="TRANSCRIPTION ELONGATION FACTOR B POLYPEPTIDE 3"/>
    <property type="match status" value="1"/>
</dbReference>
<feature type="region of interest" description="Disordered" evidence="1">
    <location>
        <begin position="241"/>
        <end position="398"/>
    </location>
</feature>
<dbReference type="GO" id="GO:0070449">
    <property type="term" value="C:elongin complex"/>
    <property type="evidence" value="ECO:0007669"/>
    <property type="project" value="InterPro"/>
</dbReference>
<evidence type="ECO:0000313" key="3">
    <source>
        <dbReference type="Proteomes" id="UP001219355"/>
    </source>
</evidence>
<dbReference type="Pfam" id="PF06881">
    <property type="entry name" value="Elongin_A"/>
    <property type="match status" value="1"/>
</dbReference>
<dbReference type="InterPro" id="IPR051870">
    <property type="entry name" value="Elongin-A_domain"/>
</dbReference>
<evidence type="ECO:0008006" key="4">
    <source>
        <dbReference type="Google" id="ProtNLM"/>
    </source>
</evidence>
<feature type="compositionally biased region" description="Polar residues" evidence="1">
    <location>
        <begin position="382"/>
        <end position="398"/>
    </location>
</feature>
<feature type="compositionally biased region" description="Polar residues" evidence="1">
    <location>
        <begin position="257"/>
        <end position="271"/>
    </location>
</feature>
<dbReference type="PANTHER" id="PTHR15141">
    <property type="entry name" value="TRANSCRIPTION ELONGATION FACTOR B POLYPEPTIDE 3"/>
    <property type="match status" value="1"/>
</dbReference>
<keyword evidence="3" id="KW-1185">Reference proteome</keyword>
<dbReference type="AlphaFoldDB" id="A0AAF0DI52"/>
<dbReference type="InterPro" id="IPR010684">
    <property type="entry name" value="RNA_pol_II_trans_fac_SIII_A"/>
</dbReference>
<name>A0AAF0DI52_9EURO</name>
<gene>
    <name evidence="2" type="ORF">PRK78_003357</name>
</gene>
<dbReference type="Gene3D" id="6.10.250.3180">
    <property type="match status" value="1"/>
</dbReference>
<feature type="compositionally biased region" description="Polar residues" evidence="1">
    <location>
        <begin position="310"/>
        <end position="323"/>
    </location>
</feature>
<reference evidence="2" key="1">
    <citation type="submission" date="2023-03" db="EMBL/GenBank/DDBJ databases">
        <title>Emydomyces testavorans Genome Sequence.</title>
        <authorList>
            <person name="Hoyer L."/>
        </authorList>
    </citation>
    <scope>NUCLEOTIDE SEQUENCE</scope>
    <source>
        <strain evidence="2">16-2883</strain>
    </source>
</reference>
<proteinExistence type="predicted"/>
<evidence type="ECO:0000313" key="2">
    <source>
        <dbReference type="EMBL" id="WEW57890.1"/>
    </source>
</evidence>
<protein>
    <recommendedName>
        <fullName evidence="4">Elongin-A</fullName>
    </recommendedName>
</protein>
<evidence type="ECO:0000256" key="1">
    <source>
        <dbReference type="SAM" id="MobiDB-lite"/>
    </source>
</evidence>
<organism evidence="2 3">
    <name type="scientific">Emydomyces testavorans</name>
    <dbReference type="NCBI Taxonomy" id="2070801"/>
    <lineage>
        <taxon>Eukaryota</taxon>
        <taxon>Fungi</taxon>
        <taxon>Dikarya</taxon>
        <taxon>Ascomycota</taxon>
        <taxon>Pezizomycotina</taxon>
        <taxon>Eurotiomycetes</taxon>
        <taxon>Eurotiomycetidae</taxon>
        <taxon>Onygenales</taxon>
        <taxon>Nannizziopsiaceae</taxon>
        <taxon>Emydomyces</taxon>
    </lineage>
</organism>
<dbReference type="GO" id="GO:0006368">
    <property type="term" value="P:transcription elongation by RNA polymerase II"/>
    <property type="evidence" value="ECO:0007669"/>
    <property type="project" value="InterPro"/>
</dbReference>
<dbReference type="EMBL" id="CP120628">
    <property type="protein sequence ID" value="WEW57890.1"/>
    <property type="molecule type" value="Genomic_DNA"/>
</dbReference>
<accession>A0AAF0DI52</accession>
<dbReference type="Proteomes" id="UP001219355">
    <property type="component" value="Chromosome 2"/>
</dbReference>
<sequence length="398" mass="44430">MAVSSLLQLARNACVKQAKAIKDVGDAPYELVRPILLKVENPRQLHTIEENSPQLKGHMEELWLEFIKRDIPFWRNVDLSESPESWYSLYCSLMEQAARELDLQAEQVKQVMDGLNSKKAQHCPKVVNARKLGLPQEKPTSLQKYANYDRQMGGLEPVFVLAPPPSEKGLTPYSKKERWAFEKPRLPPQTKPKKSVLPIVKRNNRLCIPTHQLNKRASAINKAPISFVQDYEYERRLAQRNATRKVPAARPAPQSREAASNFSMENASKTRLSQDKVKPATAPSIKRTTTLSVAARTPPTAGEQSPLDAPNQNVNSLTTNSGICNEKLLTPSKSTVAPSPKRRSPPTNPLRIPKKRPGPSALHMTSGLGSQRISKNHRIESGSDNAPMTNKAKQQRVS</sequence>